<dbReference type="PANTHER" id="PTHR42718">
    <property type="entry name" value="MAJOR FACILITATOR SUPERFAMILY MULTIDRUG TRANSPORTER MFSC"/>
    <property type="match status" value="1"/>
</dbReference>
<dbReference type="GO" id="GO:0022857">
    <property type="term" value="F:transmembrane transporter activity"/>
    <property type="evidence" value="ECO:0007669"/>
    <property type="project" value="InterPro"/>
</dbReference>
<feature type="transmembrane region" description="Helical" evidence="8">
    <location>
        <begin position="120"/>
        <end position="141"/>
    </location>
</feature>
<comment type="subcellular location">
    <subcellularLocation>
        <location evidence="1">Cell membrane</location>
        <topology evidence="1">Multi-pass membrane protein</topology>
    </subcellularLocation>
</comment>
<gene>
    <name evidence="10" type="ORF">HMPREF0551_0213</name>
</gene>
<feature type="compositionally biased region" description="Basic and acidic residues" evidence="7">
    <location>
        <begin position="1"/>
        <end position="17"/>
    </location>
</feature>
<proteinExistence type="predicted"/>
<feature type="transmembrane region" description="Helical" evidence="8">
    <location>
        <begin position="301"/>
        <end position="327"/>
    </location>
</feature>
<evidence type="ECO:0000313" key="11">
    <source>
        <dbReference type="Proteomes" id="UP000011021"/>
    </source>
</evidence>
<name>E7RUP7_9BURK</name>
<keyword evidence="2" id="KW-0813">Transport</keyword>
<dbReference type="InterPro" id="IPR004638">
    <property type="entry name" value="EmrB-like"/>
</dbReference>
<feature type="transmembrane region" description="Helical" evidence="8">
    <location>
        <begin position="419"/>
        <end position="439"/>
    </location>
</feature>
<evidence type="ECO:0000256" key="5">
    <source>
        <dbReference type="ARBA" id="ARBA00022989"/>
    </source>
</evidence>
<sequence length="485" mass="51066">MGTDHRGPIDHQERHPMPDAAAHPSPRILLWLVAVGFFMQTLDGTIVNTALPAMATSLGESPLRLQAVVVAYMLTMAALIPASGWLADRFGSQRVFLSAIVLFSAGSAACALSNDLSQLIAARVLQGLGAAVLLPVGRLVILQHFPREELLSAMSFVAIPGLIGPLIGPTLGGWLVETASWHWIFLINLPVGLVGALATMRYMPNLKRADAGRFDLAGYAMLVLAMIAISLALDGLGGLGWASTLVVLLMVAGLAALTAYWLHAMRHPAPLFPPALFTVPSYRVGILGNLFARIGSGAMPYLLPLLLQLAMGFSPAEAGMMLLPVTLASIGAKRAVSDIVSRYGYRRVLLVNTVLLGVLIAAFALMTPDQPLWLRTTQLAFFGAVSSTQFSAMNTVTLKDLDAAHAASGNSLFSMVQMLGLSLGITCASALLHAFSGWLDTGTGASELPAFRAAFVAVGVLTIGSAGIFWQLRADAPGQVRNPGA</sequence>
<dbReference type="GO" id="GO:0005886">
    <property type="term" value="C:plasma membrane"/>
    <property type="evidence" value="ECO:0007669"/>
    <property type="project" value="UniProtKB-SubCell"/>
</dbReference>
<feature type="transmembrane region" description="Helical" evidence="8">
    <location>
        <begin position="451"/>
        <end position="472"/>
    </location>
</feature>
<evidence type="ECO:0000256" key="8">
    <source>
        <dbReference type="SAM" id="Phobius"/>
    </source>
</evidence>
<feature type="transmembrane region" description="Helical" evidence="8">
    <location>
        <begin position="214"/>
        <end position="233"/>
    </location>
</feature>
<dbReference type="AlphaFoldDB" id="E7RUP7"/>
<dbReference type="EMBL" id="AEQP01000001">
    <property type="protein sequence ID" value="EFV96030.1"/>
    <property type="molecule type" value="Genomic_DNA"/>
</dbReference>
<feature type="transmembrane region" description="Helical" evidence="8">
    <location>
        <begin position="348"/>
        <end position="367"/>
    </location>
</feature>
<dbReference type="InterPro" id="IPR036259">
    <property type="entry name" value="MFS_trans_sf"/>
</dbReference>
<evidence type="ECO:0000256" key="1">
    <source>
        <dbReference type="ARBA" id="ARBA00004651"/>
    </source>
</evidence>
<dbReference type="Proteomes" id="UP000011021">
    <property type="component" value="Unassembled WGS sequence"/>
</dbReference>
<feature type="transmembrane region" description="Helical" evidence="8">
    <location>
        <begin position="379"/>
        <end position="398"/>
    </location>
</feature>
<keyword evidence="11" id="KW-1185">Reference proteome</keyword>
<feature type="region of interest" description="Disordered" evidence="7">
    <location>
        <begin position="1"/>
        <end position="21"/>
    </location>
</feature>
<comment type="caution">
    <text evidence="10">The sequence shown here is derived from an EMBL/GenBank/DDBJ whole genome shotgun (WGS) entry which is preliminary data.</text>
</comment>
<feature type="transmembrane region" description="Helical" evidence="8">
    <location>
        <begin position="153"/>
        <end position="175"/>
    </location>
</feature>
<dbReference type="Pfam" id="PF07690">
    <property type="entry name" value="MFS_1"/>
    <property type="match status" value="1"/>
</dbReference>
<dbReference type="InterPro" id="IPR011701">
    <property type="entry name" value="MFS"/>
</dbReference>
<evidence type="ECO:0000256" key="2">
    <source>
        <dbReference type="ARBA" id="ARBA00022448"/>
    </source>
</evidence>
<protein>
    <submittedName>
        <fullName evidence="10">Drug resistance MFS transporter, drug:H+ antiporter-2 family</fullName>
    </submittedName>
</protein>
<dbReference type="SUPFAM" id="SSF103473">
    <property type="entry name" value="MFS general substrate transporter"/>
    <property type="match status" value="1"/>
</dbReference>
<feature type="transmembrane region" description="Helical" evidence="8">
    <location>
        <begin position="63"/>
        <end position="83"/>
    </location>
</feature>
<evidence type="ECO:0000259" key="9">
    <source>
        <dbReference type="PROSITE" id="PS50850"/>
    </source>
</evidence>
<dbReference type="PANTHER" id="PTHR42718:SF46">
    <property type="entry name" value="BLR6921 PROTEIN"/>
    <property type="match status" value="1"/>
</dbReference>
<evidence type="ECO:0000313" key="10">
    <source>
        <dbReference type="EMBL" id="EFV96030.1"/>
    </source>
</evidence>
<evidence type="ECO:0000256" key="4">
    <source>
        <dbReference type="ARBA" id="ARBA00022692"/>
    </source>
</evidence>
<evidence type="ECO:0000256" key="6">
    <source>
        <dbReference type="ARBA" id="ARBA00023136"/>
    </source>
</evidence>
<accession>E7RUP7</accession>
<dbReference type="NCBIfam" id="NF007799">
    <property type="entry name" value="PRK10504.1"/>
    <property type="match status" value="1"/>
</dbReference>
<feature type="transmembrane region" description="Helical" evidence="8">
    <location>
        <begin position="28"/>
        <end position="51"/>
    </location>
</feature>
<dbReference type="InterPro" id="IPR020846">
    <property type="entry name" value="MFS_dom"/>
</dbReference>
<feature type="transmembrane region" description="Helical" evidence="8">
    <location>
        <begin position="274"/>
        <end position="295"/>
    </location>
</feature>
<evidence type="ECO:0000256" key="3">
    <source>
        <dbReference type="ARBA" id="ARBA00022475"/>
    </source>
</evidence>
<keyword evidence="4 8" id="KW-0812">Transmembrane</keyword>
<dbReference type="PROSITE" id="PS50850">
    <property type="entry name" value="MFS"/>
    <property type="match status" value="1"/>
</dbReference>
<dbReference type="Gene3D" id="1.20.1250.20">
    <property type="entry name" value="MFS general substrate transporter like domains"/>
    <property type="match status" value="1"/>
</dbReference>
<organism evidence="10 11">
    <name type="scientific">Lautropia mirabilis ATCC 51599</name>
    <dbReference type="NCBI Taxonomy" id="887898"/>
    <lineage>
        <taxon>Bacteria</taxon>
        <taxon>Pseudomonadati</taxon>
        <taxon>Pseudomonadota</taxon>
        <taxon>Betaproteobacteria</taxon>
        <taxon>Burkholderiales</taxon>
        <taxon>Burkholderiaceae</taxon>
        <taxon>Lautropia</taxon>
    </lineage>
</organism>
<dbReference type="CDD" id="cd17503">
    <property type="entry name" value="MFS_LmrB_MDR_like"/>
    <property type="match status" value="1"/>
</dbReference>
<feature type="transmembrane region" description="Helical" evidence="8">
    <location>
        <begin position="181"/>
        <end position="202"/>
    </location>
</feature>
<feature type="transmembrane region" description="Helical" evidence="8">
    <location>
        <begin position="239"/>
        <end position="262"/>
    </location>
</feature>
<evidence type="ECO:0000256" key="7">
    <source>
        <dbReference type="SAM" id="MobiDB-lite"/>
    </source>
</evidence>
<reference evidence="10 11" key="1">
    <citation type="submission" date="2010-12" db="EMBL/GenBank/DDBJ databases">
        <authorList>
            <person name="Muzny D."/>
            <person name="Qin X."/>
            <person name="Deng J."/>
            <person name="Jiang H."/>
            <person name="Liu Y."/>
            <person name="Qu J."/>
            <person name="Song X.-Z."/>
            <person name="Zhang L."/>
            <person name="Thornton R."/>
            <person name="Coyle M."/>
            <person name="Francisco L."/>
            <person name="Jackson L."/>
            <person name="Javaid M."/>
            <person name="Korchina V."/>
            <person name="Kovar C."/>
            <person name="Mata R."/>
            <person name="Mathew T."/>
            <person name="Ngo R."/>
            <person name="Nguyen L."/>
            <person name="Nguyen N."/>
            <person name="Okwuonu G."/>
            <person name="Ongeri F."/>
            <person name="Pham C."/>
            <person name="Simmons D."/>
            <person name="Wilczek-Boney K."/>
            <person name="Hale W."/>
            <person name="Jakkamsetti A."/>
            <person name="Pham P."/>
            <person name="Ruth R."/>
            <person name="San Lucas F."/>
            <person name="Warren J."/>
            <person name="Zhang J."/>
            <person name="Zhao Z."/>
            <person name="Zhou C."/>
            <person name="Zhu D."/>
            <person name="Lee S."/>
            <person name="Bess C."/>
            <person name="Blankenburg K."/>
            <person name="Forbes L."/>
            <person name="Fu Q."/>
            <person name="Gubbala S."/>
            <person name="Hirani K."/>
            <person name="Jayaseelan J.C."/>
            <person name="Lara F."/>
            <person name="Munidasa M."/>
            <person name="Palculict T."/>
            <person name="Patil S."/>
            <person name="Pu L.-L."/>
            <person name="Saada N."/>
            <person name="Tang L."/>
            <person name="Weissenberger G."/>
            <person name="Zhu Y."/>
            <person name="Hemphill L."/>
            <person name="Shang Y."/>
            <person name="Youmans B."/>
            <person name="Ayvaz T."/>
            <person name="Ross M."/>
            <person name="Santibanez J."/>
            <person name="Aqrawi P."/>
            <person name="Gross S."/>
            <person name="Joshi V."/>
            <person name="Fowler G."/>
            <person name="Nazareth L."/>
            <person name="Reid J."/>
            <person name="Worley K."/>
            <person name="Petrosino J."/>
            <person name="Highlander S."/>
            <person name="Gibbs R."/>
        </authorList>
    </citation>
    <scope>NUCLEOTIDE SEQUENCE [LARGE SCALE GENOMIC DNA]</scope>
    <source>
        <strain evidence="10 11">ATCC 51599</strain>
    </source>
</reference>
<keyword evidence="5 8" id="KW-1133">Transmembrane helix</keyword>
<dbReference type="STRING" id="887898.HMPREF0551_0213"/>
<dbReference type="NCBIfam" id="TIGR00711">
    <property type="entry name" value="efflux_EmrB"/>
    <property type="match status" value="1"/>
</dbReference>
<dbReference type="eggNOG" id="COG2814">
    <property type="taxonomic scope" value="Bacteria"/>
</dbReference>
<dbReference type="Gene3D" id="1.20.1720.10">
    <property type="entry name" value="Multidrug resistance protein D"/>
    <property type="match status" value="1"/>
</dbReference>
<dbReference type="HOGENOM" id="CLU_000960_28_0_4"/>
<feature type="transmembrane region" description="Helical" evidence="8">
    <location>
        <begin position="95"/>
        <end position="114"/>
    </location>
</feature>
<keyword evidence="3" id="KW-1003">Cell membrane</keyword>
<keyword evidence="6 8" id="KW-0472">Membrane</keyword>
<feature type="domain" description="Major facilitator superfamily (MFS) profile" evidence="9">
    <location>
        <begin position="29"/>
        <end position="477"/>
    </location>
</feature>